<dbReference type="SUPFAM" id="SSF57667">
    <property type="entry name" value="beta-beta-alpha zinc fingers"/>
    <property type="match status" value="3"/>
</dbReference>
<evidence type="ECO:0000256" key="9">
    <source>
        <dbReference type="ARBA" id="ARBA00022771"/>
    </source>
</evidence>
<feature type="domain" description="C2H2-type" evidence="15">
    <location>
        <begin position="248"/>
        <end position="275"/>
    </location>
</feature>
<feature type="region of interest" description="Disordered" evidence="14">
    <location>
        <begin position="23"/>
        <end position="89"/>
    </location>
</feature>
<reference evidence="16 17" key="1">
    <citation type="journal article" date="2021" name="BMC Biol.">
        <title>Horizontally acquired antibacterial genes associated with adaptive radiation of ladybird beetles.</title>
        <authorList>
            <person name="Li H.S."/>
            <person name="Tang X.F."/>
            <person name="Huang Y.H."/>
            <person name="Xu Z.Y."/>
            <person name="Chen M.L."/>
            <person name="Du X.Y."/>
            <person name="Qiu B.Y."/>
            <person name="Chen P.T."/>
            <person name="Zhang W."/>
            <person name="Slipinski A."/>
            <person name="Escalona H.E."/>
            <person name="Waterhouse R.M."/>
            <person name="Zwick A."/>
            <person name="Pang H."/>
        </authorList>
    </citation>
    <scope>NUCLEOTIDE SEQUENCE [LARGE SCALE GENOMIC DNA]</scope>
    <source>
        <strain evidence="16">SYSU2018</strain>
    </source>
</reference>
<dbReference type="GO" id="GO:0035282">
    <property type="term" value="P:segmentation"/>
    <property type="evidence" value="ECO:0007669"/>
    <property type="project" value="UniProtKB-KW"/>
</dbReference>
<dbReference type="GO" id="GO:0040034">
    <property type="term" value="P:regulation of development, heterochronic"/>
    <property type="evidence" value="ECO:0007669"/>
    <property type="project" value="UniProtKB-ARBA"/>
</dbReference>
<dbReference type="PANTHER" id="PTHR24404">
    <property type="entry name" value="ZINC FINGER PROTEIN"/>
    <property type="match status" value="1"/>
</dbReference>
<feature type="region of interest" description="Disordered" evidence="14">
    <location>
        <begin position="170"/>
        <end position="211"/>
    </location>
</feature>
<keyword evidence="6" id="KW-0302">Gap protein</keyword>
<keyword evidence="8" id="KW-0677">Repeat</keyword>
<dbReference type="PROSITE" id="PS00028">
    <property type="entry name" value="ZINC_FINGER_C2H2_1"/>
    <property type="match status" value="3"/>
</dbReference>
<feature type="compositionally biased region" description="Polar residues" evidence="14">
    <location>
        <begin position="58"/>
        <end position="73"/>
    </location>
</feature>
<comment type="function">
    <text evidence="1">Gap class segmentation protein that controls development of head structures.</text>
</comment>
<evidence type="ECO:0000313" key="16">
    <source>
        <dbReference type="EMBL" id="KAL3281222.1"/>
    </source>
</evidence>
<keyword evidence="7" id="KW-0479">Metal-binding</keyword>
<evidence type="ECO:0000256" key="1">
    <source>
        <dbReference type="ARBA" id="ARBA00003983"/>
    </source>
</evidence>
<feature type="compositionally biased region" description="Polar residues" evidence="14">
    <location>
        <begin position="174"/>
        <end position="184"/>
    </location>
</feature>
<feature type="compositionally biased region" description="Basic and acidic residues" evidence="14">
    <location>
        <begin position="493"/>
        <end position="505"/>
    </location>
</feature>
<organism evidence="16 17">
    <name type="scientific">Cryptolaemus montrouzieri</name>
    <dbReference type="NCBI Taxonomy" id="559131"/>
    <lineage>
        <taxon>Eukaryota</taxon>
        <taxon>Metazoa</taxon>
        <taxon>Ecdysozoa</taxon>
        <taxon>Arthropoda</taxon>
        <taxon>Hexapoda</taxon>
        <taxon>Insecta</taxon>
        <taxon>Pterygota</taxon>
        <taxon>Neoptera</taxon>
        <taxon>Endopterygota</taxon>
        <taxon>Coleoptera</taxon>
        <taxon>Polyphaga</taxon>
        <taxon>Cucujiformia</taxon>
        <taxon>Coccinelloidea</taxon>
        <taxon>Coccinellidae</taxon>
        <taxon>Scymninae</taxon>
        <taxon>Scymnini</taxon>
        <taxon>Cryptolaemus</taxon>
    </lineage>
</organism>
<keyword evidence="11" id="KW-0238">DNA-binding</keyword>
<dbReference type="EMBL" id="JABFTP020000144">
    <property type="protein sequence ID" value="KAL3281222.1"/>
    <property type="molecule type" value="Genomic_DNA"/>
</dbReference>
<evidence type="ECO:0000256" key="7">
    <source>
        <dbReference type="ARBA" id="ARBA00022723"/>
    </source>
</evidence>
<evidence type="ECO:0000259" key="15">
    <source>
        <dbReference type="PROSITE" id="PS50157"/>
    </source>
</evidence>
<evidence type="ECO:0000256" key="10">
    <source>
        <dbReference type="ARBA" id="ARBA00022833"/>
    </source>
</evidence>
<dbReference type="InterPro" id="IPR050589">
    <property type="entry name" value="Ikaros_C2H2-ZF"/>
</dbReference>
<gene>
    <name evidence="16" type="ORF">HHI36_004436</name>
</gene>
<feature type="domain" description="C2H2-type" evidence="15">
    <location>
        <begin position="512"/>
        <end position="539"/>
    </location>
</feature>
<dbReference type="Gene3D" id="3.30.160.60">
    <property type="entry name" value="Classic Zinc Finger"/>
    <property type="match status" value="3"/>
</dbReference>
<dbReference type="AlphaFoldDB" id="A0ABD2NRV7"/>
<evidence type="ECO:0000256" key="11">
    <source>
        <dbReference type="ARBA" id="ARBA00023125"/>
    </source>
</evidence>
<comment type="similarity">
    <text evidence="3">Belongs to the hunchback C2H2-type zinc-finger protein family.</text>
</comment>
<dbReference type="FunFam" id="3.30.160.60:FF:001301">
    <property type="entry name" value="Blast:Protein hunchback"/>
    <property type="match status" value="1"/>
</dbReference>
<dbReference type="GO" id="GO:0000122">
    <property type="term" value="P:negative regulation of transcription by RNA polymerase II"/>
    <property type="evidence" value="ECO:0007669"/>
    <property type="project" value="UniProtKB-ARBA"/>
</dbReference>
<dbReference type="InterPro" id="IPR036236">
    <property type="entry name" value="Znf_C2H2_sf"/>
</dbReference>
<dbReference type="GO" id="GO:0005634">
    <property type="term" value="C:nucleus"/>
    <property type="evidence" value="ECO:0007669"/>
    <property type="project" value="UniProtKB-SubCell"/>
</dbReference>
<evidence type="ECO:0000256" key="14">
    <source>
        <dbReference type="SAM" id="MobiDB-lite"/>
    </source>
</evidence>
<dbReference type="GO" id="GO:0000977">
    <property type="term" value="F:RNA polymerase II transcription regulatory region sequence-specific DNA binding"/>
    <property type="evidence" value="ECO:0007669"/>
    <property type="project" value="UniProtKB-ARBA"/>
</dbReference>
<evidence type="ECO:0000256" key="8">
    <source>
        <dbReference type="ARBA" id="ARBA00022737"/>
    </source>
</evidence>
<dbReference type="InterPro" id="IPR013087">
    <property type="entry name" value="Znf_C2H2_type"/>
</dbReference>
<dbReference type="SMART" id="SM00355">
    <property type="entry name" value="ZnF_C2H2"/>
    <property type="match status" value="6"/>
</dbReference>
<evidence type="ECO:0000256" key="3">
    <source>
        <dbReference type="ARBA" id="ARBA00007746"/>
    </source>
</evidence>
<feature type="region of interest" description="Disordered" evidence="14">
    <location>
        <begin position="428"/>
        <end position="505"/>
    </location>
</feature>
<dbReference type="FunFam" id="3.30.160.60:FF:001482">
    <property type="entry name" value="Hunchback"/>
    <property type="match status" value="1"/>
</dbReference>
<name>A0ABD2NRV7_9CUCU</name>
<evidence type="ECO:0000256" key="6">
    <source>
        <dbReference type="ARBA" id="ARBA00022492"/>
    </source>
</evidence>
<proteinExistence type="inferred from homology"/>
<evidence type="ECO:0000256" key="5">
    <source>
        <dbReference type="ARBA" id="ARBA00022473"/>
    </source>
</evidence>
<accession>A0ABD2NRV7</accession>
<keyword evidence="12" id="KW-0539">Nucleus</keyword>
<dbReference type="GO" id="GO:0008270">
    <property type="term" value="F:zinc ion binding"/>
    <property type="evidence" value="ECO:0007669"/>
    <property type="project" value="UniProtKB-KW"/>
</dbReference>
<comment type="caution">
    <text evidence="16">The sequence shown here is derived from an EMBL/GenBank/DDBJ whole genome shotgun (WGS) entry which is preliminary data.</text>
</comment>
<dbReference type="PANTHER" id="PTHR24404:SF55">
    <property type="entry name" value="ZINC FINGER PROTEIN PEGASUS"/>
    <property type="match status" value="1"/>
</dbReference>
<evidence type="ECO:0000256" key="12">
    <source>
        <dbReference type="ARBA" id="ARBA00023242"/>
    </source>
</evidence>
<keyword evidence="9 13" id="KW-0863">Zinc-finger</keyword>
<dbReference type="Proteomes" id="UP001516400">
    <property type="component" value="Unassembled WGS sequence"/>
</dbReference>
<evidence type="ECO:0000313" key="17">
    <source>
        <dbReference type="Proteomes" id="UP001516400"/>
    </source>
</evidence>
<dbReference type="PROSITE" id="PS50157">
    <property type="entry name" value="ZINC_FINGER_C2H2_2"/>
    <property type="match status" value="3"/>
</dbReference>
<evidence type="ECO:0000256" key="13">
    <source>
        <dbReference type="PROSITE-ProRule" id="PRU00042"/>
    </source>
</evidence>
<evidence type="ECO:0000256" key="2">
    <source>
        <dbReference type="ARBA" id="ARBA00004123"/>
    </source>
</evidence>
<protein>
    <recommendedName>
        <fullName evidence="4">Protein hunchback</fullName>
    </recommendedName>
</protein>
<keyword evidence="17" id="KW-1185">Reference proteome</keyword>
<evidence type="ECO:0000256" key="4">
    <source>
        <dbReference type="ARBA" id="ARBA00013638"/>
    </source>
</evidence>
<sequence>MKDFFEMTSTCIQGGYPRALGGYQIPNQQIGPHSPPAGWQYPPGIQNQTSSSEDRNDSGINSASDCHSSSPGSENGVEGFQSPDVKGRQSQLAYYSTPIYQRASIHSSNSVMLPRHPMYPQSPNQAPQIDANGEVEDFEDKEGDSTLTMPSSPVATDDHDALKRLEMSVERVNYPSTSPGISENSMDDTDKRSENTPEEFDENGHHVPRMNSHGKIKTFKCKQCSFVAITKADFWDHQKIHIKPEKLLTCHKCPFVTEYKHHLEYHLRNHNGSKPFKCEHCDYTCVNKSMLNSHKKSHSNIYQYRCKNCHYASKYCHSLKLHLRKYGHEPAMVLNPDGSPNPLPIIDVYGTRRGPKVKPIHDDEDQPNLKKMKSENAVAPPVLPLPLQQLMSHAPPMQMPLAYSWIQQAMIYQNLERLARGGLSPVNEDLSMKTAEPSDVPMPTDSSGALDLTKEKEYDGENPASKLETPSTSSDEEEDHTTVFPNVEVVQNDEPRPEDERTKPKTVEERNYNCQYCDISFGDAVLYTMHMGYHGYQHPFTCNMCGEKCNDKVSFFLHIARTSHS</sequence>
<feature type="domain" description="C2H2-type" evidence="15">
    <location>
        <begin position="276"/>
        <end position="303"/>
    </location>
</feature>
<comment type="subcellular location">
    <subcellularLocation>
        <location evidence="2">Nucleus</location>
    </subcellularLocation>
</comment>
<keyword evidence="5" id="KW-0217">Developmental protein</keyword>
<keyword evidence="10" id="KW-0862">Zinc</keyword>